<evidence type="ECO:0000313" key="2">
    <source>
        <dbReference type="EMBL" id="MFD0959370.1"/>
    </source>
</evidence>
<evidence type="ECO:0000256" key="1">
    <source>
        <dbReference type="SAM" id="MobiDB-lite"/>
    </source>
</evidence>
<reference evidence="3" key="1">
    <citation type="journal article" date="2019" name="Int. J. Syst. Evol. Microbiol.">
        <title>The Global Catalogue of Microorganisms (GCM) 10K type strain sequencing project: providing services to taxonomists for standard genome sequencing and annotation.</title>
        <authorList>
            <consortium name="The Broad Institute Genomics Platform"/>
            <consortium name="The Broad Institute Genome Sequencing Center for Infectious Disease"/>
            <person name="Wu L."/>
            <person name="Ma J."/>
        </authorList>
    </citation>
    <scope>NUCLEOTIDE SEQUENCE [LARGE SCALE GENOMIC DNA]</scope>
    <source>
        <strain evidence="3">CCUG 59129</strain>
    </source>
</reference>
<dbReference type="CDD" id="cd13585">
    <property type="entry name" value="PBP2_TMBP_like"/>
    <property type="match status" value="1"/>
</dbReference>
<organism evidence="2 3">
    <name type="scientific">Paenibacillus chungangensis</name>
    <dbReference type="NCBI Taxonomy" id="696535"/>
    <lineage>
        <taxon>Bacteria</taxon>
        <taxon>Bacillati</taxon>
        <taxon>Bacillota</taxon>
        <taxon>Bacilli</taxon>
        <taxon>Bacillales</taxon>
        <taxon>Paenibacillaceae</taxon>
        <taxon>Paenibacillus</taxon>
    </lineage>
</organism>
<proteinExistence type="predicted"/>
<evidence type="ECO:0000313" key="3">
    <source>
        <dbReference type="Proteomes" id="UP001596989"/>
    </source>
</evidence>
<dbReference type="Proteomes" id="UP001596989">
    <property type="component" value="Unassembled WGS sequence"/>
</dbReference>
<dbReference type="InterPro" id="IPR050490">
    <property type="entry name" value="Bact_solute-bd_prot1"/>
</dbReference>
<feature type="compositionally biased region" description="Basic and acidic residues" evidence="1">
    <location>
        <begin position="27"/>
        <end position="44"/>
    </location>
</feature>
<name>A0ABW3HP83_9BACL</name>
<dbReference type="InterPro" id="IPR006059">
    <property type="entry name" value="SBP"/>
</dbReference>
<comment type="caution">
    <text evidence="2">The sequence shown here is derived from an EMBL/GenBank/DDBJ whole genome shotgun (WGS) entry which is preliminary data.</text>
</comment>
<accession>A0ABW3HP83</accession>
<feature type="region of interest" description="Disordered" evidence="1">
    <location>
        <begin position="27"/>
        <end position="47"/>
    </location>
</feature>
<dbReference type="PANTHER" id="PTHR43649">
    <property type="entry name" value="ARABINOSE-BINDING PROTEIN-RELATED"/>
    <property type="match status" value="1"/>
</dbReference>
<dbReference type="PANTHER" id="PTHR43649:SF12">
    <property type="entry name" value="DIACETYLCHITOBIOSE BINDING PROTEIN DASA"/>
    <property type="match status" value="1"/>
</dbReference>
<protein>
    <submittedName>
        <fullName evidence="2">ABC transporter substrate-binding protein</fullName>
    </submittedName>
</protein>
<dbReference type="RefSeq" id="WP_377563478.1">
    <property type="nucleotide sequence ID" value="NZ_JBHTJZ010000009.1"/>
</dbReference>
<sequence length="497" mass="55268">MKGKGLLKLMLVVLFVVQLVLAGCSSENERSDGKGANTEKDKGASGDSTEQVTLNLFSAHGQFNKGNFGYEEVQAFMKENPDIKVEVTAANGQHWVDTFQALAATGDLPDVFMPTIFTFSELLQNNWVQPLDGLVSADFVDRFPEGTFLQGTNMHEGKIYSFPRIVAKKGRVLVYNKDIMKDAGLDPEKPPTTWDELYEMSKQIKEKTGLAGMVIPLKDSVGYEDMAVMGTPYHPTLHSDRGFDLKEGRYAFDSPAITKPFEFVAKMNSEGLLHANSFTLGLIDAQGIFANKQAAFMLNQHWIVRVLELELGQVQDFGVAQLPAPEAGMNFTQLGSSADHNAYISTSTKHPEAAAKLIEWLTSKEYYTRQMQQDYLLAPMMDLYEDASNFPKPELKQMADAFMATVVERPVPESRDGVTEVRKLEAAIAKPNPQWWETLQKALLQNTDPGPELAAYTKAMNERLDQAIQEAKDQGIAVEMKDFAFPAFDGKSDFINN</sequence>
<dbReference type="PROSITE" id="PS51257">
    <property type="entry name" value="PROKAR_LIPOPROTEIN"/>
    <property type="match status" value="1"/>
</dbReference>
<keyword evidence="3" id="KW-1185">Reference proteome</keyword>
<dbReference type="Gene3D" id="3.40.190.10">
    <property type="entry name" value="Periplasmic binding protein-like II"/>
    <property type="match status" value="1"/>
</dbReference>
<dbReference type="SUPFAM" id="SSF53850">
    <property type="entry name" value="Periplasmic binding protein-like II"/>
    <property type="match status" value="1"/>
</dbReference>
<dbReference type="Pfam" id="PF01547">
    <property type="entry name" value="SBP_bac_1"/>
    <property type="match status" value="1"/>
</dbReference>
<dbReference type="EMBL" id="JBHTJZ010000009">
    <property type="protein sequence ID" value="MFD0959370.1"/>
    <property type="molecule type" value="Genomic_DNA"/>
</dbReference>
<gene>
    <name evidence="2" type="ORF">ACFQ2I_08200</name>
</gene>